<reference evidence="3 4" key="1">
    <citation type="submission" date="2020-12" db="EMBL/GenBank/DDBJ databases">
        <title>Bacterial novel species Pedobacter sp. SD-b isolated from soil.</title>
        <authorList>
            <person name="Jung H.-Y."/>
        </authorList>
    </citation>
    <scope>NUCLEOTIDE SEQUENCE [LARGE SCALE GENOMIC DNA]</scope>
    <source>
        <strain evidence="3 4">SD-b</strain>
    </source>
</reference>
<evidence type="ECO:0000313" key="4">
    <source>
        <dbReference type="Proteomes" id="UP000660024"/>
    </source>
</evidence>
<dbReference type="InterPro" id="IPR013517">
    <property type="entry name" value="FG-GAP"/>
</dbReference>
<evidence type="ECO:0000256" key="1">
    <source>
        <dbReference type="ARBA" id="ARBA00022729"/>
    </source>
</evidence>
<feature type="chain" id="PRO_5045362608" evidence="2">
    <location>
        <begin position="19"/>
        <end position="496"/>
    </location>
</feature>
<dbReference type="PROSITE" id="PS51257">
    <property type="entry name" value="PROKAR_LIPOPROTEIN"/>
    <property type="match status" value="1"/>
</dbReference>
<evidence type="ECO:0000313" key="3">
    <source>
        <dbReference type="EMBL" id="MBK0382652.1"/>
    </source>
</evidence>
<organism evidence="3 4">
    <name type="scientific">Pedobacter segetis</name>
    <dbReference type="NCBI Taxonomy" id="2793069"/>
    <lineage>
        <taxon>Bacteria</taxon>
        <taxon>Pseudomonadati</taxon>
        <taxon>Bacteroidota</taxon>
        <taxon>Sphingobacteriia</taxon>
        <taxon>Sphingobacteriales</taxon>
        <taxon>Sphingobacteriaceae</taxon>
        <taxon>Pedobacter</taxon>
    </lineage>
</organism>
<proteinExistence type="predicted"/>
<dbReference type="InterPro" id="IPR028994">
    <property type="entry name" value="Integrin_alpha_N"/>
</dbReference>
<name>A0ABS1BII0_9SPHI</name>
<keyword evidence="4" id="KW-1185">Reference proteome</keyword>
<protein>
    <submittedName>
        <fullName evidence="3">VCBS repeat-containing protein</fullName>
    </submittedName>
</protein>
<dbReference type="Gene3D" id="2.60.40.2340">
    <property type="match status" value="1"/>
</dbReference>
<dbReference type="Proteomes" id="UP000660024">
    <property type="component" value="Unassembled WGS sequence"/>
</dbReference>
<sequence>MKKQFYFLYFMMAVLVTACNTEQLPGVSPYSSEKQLIELSFLKVNNPSLDKDYSATIEGQNVNIAMPKGINLSSMIPSFKISDKATLKIGDVELISDKTPIDLTKSIAFTVLAQNYKLTQKYFPSVISIGITPNENINATTSYQNYVNNNLYVDLSYAIPTTIFKTGYTKESYVARAYADFDKDGDMDIIAAAANPYGNSGVDVEYFKNNTFQFDKDQSVFTGGAPKMLNAKKIIVADLNKDGWLDVVIAGTGFDKSPFSGETIKILMNRNGKFETKDLGLKPEYYGSVTAGDIDNDGDIDLFVTTNQSTSKFMLNDGNGNFTYASDIYPNSFYNQRYFVSELYDINGDGYLDLVNAGNEQLGAKSMVLLGNASGNYITDRMANLPKVEGFGVVLDIDFIDYNKDGKIDLLLTRTGDGGGSQPYYKGYYLQLLQNNGNSFEDVSKTALSGNSDASANYINWVRVQDVDNDGDLDITTDDKSYGLEWINNNGLFNKK</sequence>
<dbReference type="PANTHER" id="PTHR46580">
    <property type="entry name" value="SENSOR KINASE-RELATED"/>
    <property type="match status" value="1"/>
</dbReference>
<dbReference type="RefSeq" id="WP_200585434.1">
    <property type="nucleotide sequence ID" value="NZ_JAEHFY010000008.1"/>
</dbReference>
<evidence type="ECO:0000256" key="2">
    <source>
        <dbReference type="SAM" id="SignalP"/>
    </source>
</evidence>
<keyword evidence="1 2" id="KW-0732">Signal</keyword>
<dbReference type="Pfam" id="PF13517">
    <property type="entry name" value="FG-GAP_3"/>
    <property type="match status" value="3"/>
</dbReference>
<gene>
    <name evidence="3" type="ORF">I5M32_06725</name>
</gene>
<comment type="caution">
    <text evidence="3">The sequence shown here is derived from an EMBL/GenBank/DDBJ whole genome shotgun (WGS) entry which is preliminary data.</text>
</comment>
<dbReference type="EMBL" id="JAEHFY010000008">
    <property type="protein sequence ID" value="MBK0382652.1"/>
    <property type="molecule type" value="Genomic_DNA"/>
</dbReference>
<accession>A0ABS1BII0</accession>
<dbReference type="PANTHER" id="PTHR46580:SF4">
    <property type="entry name" value="ATP_GTP-BINDING PROTEIN"/>
    <property type="match status" value="1"/>
</dbReference>
<dbReference type="Gene3D" id="2.130.10.130">
    <property type="entry name" value="Integrin alpha, N-terminal"/>
    <property type="match status" value="1"/>
</dbReference>
<feature type="signal peptide" evidence="2">
    <location>
        <begin position="1"/>
        <end position="18"/>
    </location>
</feature>
<dbReference type="SUPFAM" id="SSF69318">
    <property type="entry name" value="Integrin alpha N-terminal domain"/>
    <property type="match status" value="1"/>
</dbReference>